<dbReference type="Proteomes" id="UP000076722">
    <property type="component" value="Unassembled WGS sequence"/>
</dbReference>
<dbReference type="EMBL" id="KV419433">
    <property type="protein sequence ID" value="KZS88824.1"/>
    <property type="molecule type" value="Genomic_DNA"/>
</dbReference>
<dbReference type="PANTHER" id="PTHR45615:SF66">
    <property type="entry name" value="CARD DOMAIN-CONTAINING PROTEIN"/>
    <property type="match status" value="1"/>
</dbReference>
<dbReference type="AlphaFoldDB" id="A0A164PKM4"/>
<evidence type="ECO:0000313" key="2">
    <source>
        <dbReference type="EMBL" id="KZS88824.1"/>
    </source>
</evidence>
<feature type="region of interest" description="Disordered" evidence="1">
    <location>
        <begin position="943"/>
        <end position="982"/>
    </location>
</feature>
<feature type="region of interest" description="Disordered" evidence="1">
    <location>
        <begin position="758"/>
        <end position="909"/>
    </location>
</feature>
<organism evidence="2 3">
    <name type="scientific">Sistotremastrum niveocremeum HHB9708</name>
    <dbReference type="NCBI Taxonomy" id="1314777"/>
    <lineage>
        <taxon>Eukaryota</taxon>
        <taxon>Fungi</taxon>
        <taxon>Dikarya</taxon>
        <taxon>Basidiomycota</taxon>
        <taxon>Agaricomycotina</taxon>
        <taxon>Agaricomycetes</taxon>
        <taxon>Sistotremastrales</taxon>
        <taxon>Sistotremastraceae</taxon>
        <taxon>Sertulicium</taxon>
        <taxon>Sertulicium niveocremeum</taxon>
    </lineage>
</organism>
<feature type="compositionally biased region" description="Basic and acidic residues" evidence="1">
    <location>
        <begin position="451"/>
        <end position="461"/>
    </location>
</feature>
<feature type="region of interest" description="Disordered" evidence="1">
    <location>
        <begin position="250"/>
        <end position="269"/>
    </location>
</feature>
<dbReference type="OrthoDB" id="1431934at2759"/>
<dbReference type="PANTHER" id="PTHR45615">
    <property type="entry name" value="MYOSIN HEAVY CHAIN, NON-MUSCLE"/>
    <property type="match status" value="1"/>
</dbReference>
<reference evidence="2 3" key="1">
    <citation type="journal article" date="2016" name="Mol. Biol. Evol.">
        <title>Comparative Genomics of Early-Diverging Mushroom-Forming Fungi Provides Insights into the Origins of Lignocellulose Decay Capabilities.</title>
        <authorList>
            <person name="Nagy L.G."/>
            <person name="Riley R."/>
            <person name="Tritt A."/>
            <person name="Adam C."/>
            <person name="Daum C."/>
            <person name="Floudas D."/>
            <person name="Sun H."/>
            <person name="Yadav J.S."/>
            <person name="Pangilinan J."/>
            <person name="Larsson K.H."/>
            <person name="Matsuura K."/>
            <person name="Barry K."/>
            <person name="Labutti K."/>
            <person name="Kuo R."/>
            <person name="Ohm R.A."/>
            <person name="Bhattacharya S.S."/>
            <person name="Shirouzu T."/>
            <person name="Yoshinaga Y."/>
            <person name="Martin F.M."/>
            <person name="Grigoriev I.V."/>
            <person name="Hibbett D.S."/>
        </authorList>
    </citation>
    <scope>NUCLEOTIDE SEQUENCE [LARGE SCALE GENOMIC DNA]</scope>
    <source>
        <strain evidence="2 3">HHB9708</strain>
    </source>
</reference>
<accession>A0A164PKM4</accession>
<keyword evidence="3" id="KW-1185">Reference proteome</keyword>
<gene>
    <name evidence="2" type="ORF">SISNIDRAFT_254566</name>
</gene>
<proteinExistence type="predicted"/>
<feature type="compositionally biased region" description="Polar residues" evidence="1">
    <location>
        <begin position="969"/>
        <end position="982"/>
    </location>
</feature>
<feature type="compositionally biased region" description="Low complexity" evidence="1">
    <location>
        <begin position="477"/>
        <end position="504"/>
    </location>
</feature>
<protein>
    <submittedName>
        <fullName evidence="2">Uncharacterized protein</fullName>
    </submittedName>
</protein>
<evidence type="ECO:0000313" key="3">
    <source>
        <dbReference type="Proteomes" id="UP000076722"/>
    </source>
</evidence>
<dbReference type="PROSITE" id="PS51257">
    <property type="entry name" value="PROKAR_LIPOPROTEIN"/>
    <property type="match status" value="1"/>
</dbReference>
<name>A0A164PKM4_9AGAM</name>
<feature type="region of interest" description="Disordered" evidence="1">
    <location>
        <begin position="441"/>
        <end position="528"/>
    </location>
</feature>
<sequence length="1023" mass="113602">MFQRLQHGEEYTISFEGTSQYAHGGLSSCGIAALNAVRVILCAEADTTGSEWLKELNSPDVSEHIMGITAYWSDAAHLDVNDIRSLPMFESSLEHKYTEGGMVSAEKFVELLRRLRKFAGTAGPDLWSSAVVLTRPPEIISIIFVPLIDPKLPGVFIVFDSHPRPAKGTTGASMIIFPSANTAASYLSELFYMDPEILSSINPYEAAQLSQYGAEFFVVNPNWSHQGDDHALYVANFQLLQMRNDIASERQKSASQSREISALKDTLGRTEERASSLEAELAAAKATTQEYQNQLTELQQQAEGYVASIRTEREQQQMAWNEQKTALEITQRNLAADVTRLTREIEEQRSSHEAAIHDIVAQRDTANGSSDNMVVDPPPHDFSRDAHHDHLVEMNAGMQSEIQHLGQELHKLRDLLESKDRAIVGITERADTLEQQLRKSNAELNSMRQTQTDRPRTEDSTASRSIPTQRRPIPAFSGSSNTSHPPSSMTNNAISGSSSQLGRSHSIKTQHRASVTPAEPETNGSEDLHLRLVELETELRSIKAEKEVVASEAQTEKEAYEKLIADLGQKTRRLESQVSHSTKAEEAAREAERLRRELADAEQKAQQFASERDGLDYQLLTLTETHASEMKTVIAAHGRRAKELIMELKQTREENMRLKMLQQSSQGTAPIENVDTQIPFWDPNDITISSEPSEPSHSTITKVMDSGLRAQSPASMTTDQYFDAPENTVHENPVEDPEEEAGPAPSRAFTRIREALGKLNVASKQRSDPQTRPRRSASAESPTNQDDWKQITVPHPSSGYRLAQFPPLIPTLPPSSDNLNAVIDRETSTSTHSRRLQKPPPVPPKGKGKQVDIGENQKGVSPVVSPVEARADGDPMGNPFETPGMPGDIGLVDEELRSPSGAADNEEEASLALVRQLQEEEDQEEQSRNLALRMQDEIDREANQQENFLILEPGQRLNHGKPRRGRGSHGSQYTGVWRTPTTDAETARRIQVFDAERENLVRRDTRNPSSVSVHIIAATKPAP</sequence>
<feature type="compositionally biased region" description="Basic residues" evidence="1">
    <location>
        <begin position="958"/>
        <end position="967"/>
    </location>
</feature>
<evidence type="ECO:0000256" key="1">
    <source>
        <dbReference type="SAM" id="MobiDB-lite"/>
    </source>
</evidence>